<evidence type="ECO:0000256" key="3">
    <source>
        <dbReference type="RuleBase" id="RU366061"/>
    </source>
</evidence>
<feature type="region of interest" description="Disordered" evidence="4">
    <location>
        <begin position="1"/>
        <end position="20"/>
    </location>
</feature>
<dbReference type="PANTHER" id="PTHR13096">
    <property type="entry name" value="MINA53 MYC INDUCED NUCLEAR ANTIGEN"/>
    <property type="match status" value="1"/>
</dbReference>
<accession>A0ABY8TJP3</accession>
<keyword evidence="7" id="KW-1185">Reference proteome</keyword>
<organism evidence="6 7">
    <name type="scientific">Tetradesmus obliquus</name>
    <name type="common">Green alga</name>
    <name type="synonym">Acutodesmus obliquus</name>
    <dbReference type="NCBI Taxonomy" id="3088"/>
    <lineage>
        <taxon>Eukaryota</taxon>
        <taxon>Viridiplantae</taxon>
        <taxon>Chlorophyta</taxon>
        <taxon>core chlorophytes</taxon>
        <taxon>Chlorophyceae</taxon>
        <taxon>CS clade</taxon>
        <taxon>Sphaeropleales</taxon>
        <taxon>Scenedesmaceae</taxon>
        <taxon>Tetradesmus</taxon>
    </lineage>
</organism>
<proteinExistence type="inferred from homology"/>
<feature type="domain" description="JmjC" evidence="5">
    <location>
        <begin position="125"/>
        <end position="268"/>
    </location>
</feature>
<evidence type="ECO:0000256" key="2">
    <source>
        <dbReference type="ARBA" id="ARBA00023004"/>
    </source>
</evidence>
<evidence type="ECO:0000313" key="6">
    <source>
        <dbReference type="EMBL" id="WIA09207.1"/>
    </source>
</evidence>
<name>A0ABY8TJP3_TETOB</name>
<evidence type="ECO:0000256" key="1">
    <source>
        <dbReference type="ARBA" id="ARBA00022723"/>
    </source>
</evidence>
<gene>
    <name evidence="6" type="ORF">OEZ85_008617</name>
</gene>
<keyword evidence="3" id="KW-0223">Dioxygenase</keyword>
<comment type="similarity">
    <text evidence="3">Belongs to the ROX family.</text>
</comment>
<feature type="region of interest" description="Disordered" evidence="4">
    <location>
        <begin position="593"/>
        <end position="650"/>
    </location>
</feature>
<dbReference type="Pfam" id="PF08007">
    <property type="entry name" value="JmjC_2"/>
    <property type="match status" value="1"/>
</dbReference>
<dbReference type="PANTHER" id="PTHR13096:SF8">
    <property type="entry name" value="RIBOSOMAL OXYGENASE 1"/>
    <property type="match status" value="1"/>
</dbReference>
<dbReference type="InterPro" id="IPR003347">
    <property type="entry name" value="JmjC_dom"/>
</dbReference>
<dbReference type="Gene3D" id="2.60.120.650">
    <property type="entry name" value="Cupin"/>
    <property type="match status" value="1"/>
</dbReference>
<comment type="cofactor">
    <cofactor evidence="3">
        <name>Fe(2+)</name>
        <dbReference type="ChEBI" id="CHEBI:29033"/>
    </cofactor>
    <text evidence="3">Binds 1 Fe(2+) ion per subunit.</text>
</comment>
<evidence type="ECO:0000313" key="7">
    <source>
        <dbReference type="Proteomes" id="UP001244341"/>
    </source>
</evidence>
<feature type="compositionally biased region" description="Low complexity" evidence="4">
    <location>
        <begin position="626"/>
        <end position="642"/>
    </location>
</feature>
<evidence type="ECO:0000259" key="5">
    <source>
        <dbReference type="PROSITE" id="PS51184"/>
    </source>
</evidence>
<dbReference type="InterPro" id="IPR039994">
    <property type="entry name" value="NO66-like"/>
</dbReference>
<reference evidence="6 7" key="1">
    <citation type="submission" date="2023-05" db="EMBL/GenBank/DDBJ databases">
        <title>A 100% complete, gapless, phased diploid assembly of the Scenedesmus obliquus UTEX 3031 genome.</title>
        <authorList>
            <person name="Biondi T.C."/>
            <person name="Hanschen E.R."/>
            <person name="Kwon T."/>
            <person name="Eng W."/>
            <person name="Kruse C.P.S."/>
            <person name="Koehler S.I."/>
            <person name="Kunde Y."/>
            <person name="Gleasner C.D."/>
            <person name="You Mak K.T."/>
            <person name="Polle J."/>
            <person name="Hovde B.T."/>
            <person name="Starkenburg S.R."/>
        </authorList>
    </citation>
    <scope>NUCLEOTIDE SEQUENCE [LARGE SCALE GENOMIC DNA]</scope>
    <source>
        <strain evidence="6 7">DOE0152z</strain>
    </source>
</reference>
<keyword evidence="3" id="KW-0805">Transcription regulation</keyword>
<keyword evidence="1 3" id="KW-0479">Metal-binding</keyword>
<comment type="subcellular location">
    <subcellularLocation>
        <location evidence="3">Nucleus</location>
    </subcellularLocation>
</comment>
<comment type="function">
    <text evidence="3">Oxygenase that can act as both a histone lysine demethylase and a ribosomal histidine hydroxylase.</text>
</comment>
<dbReference type="EMBL" id="CP126208">
    <property type="protein sequence ID" value="WIA09207.1"/>
    <property type="molecule type" value="Genomic_DNA"/>
</dbReference>
<dbReference type="Proteomes" id="UP001244341">
    <property type="component" value="Chromosome 1b"/>
</dbReference>
<dbReference type="EC" id="1.14.11.-" evidence="3"/>
<feature type="compositionally biased region" description="Basic residues" evidence="4">
    <location>
        <begin position="613"/>
        <end position="622"/>
    </location>
</feature>
<keyword evidence="2 3" id="KW-0408">Iron</keyword>
<feature type="compositionally biased region" description="Acidic residues" evidence="4">
    <location>
        <begin position="422"/>
        <end position="440"/>
    </location>
</feature>
<protein>
    <recommendedName>
        <fullName evidence="3">Bifunctional lysine-specific demethylase and histidyl-hydroxylase</fullName>
        <ecNumber evidence="3">1.14.11.-</ecNumber>
    </recommendedName>
</protein>
<keyword evidence="3" id="KW-0560">Oxidoreductase</keyword>
<keyword evidence="3" id="KW-0804">Transcription</keyword>
<evidence type="ECO:0000256" key="4">
    <source>
        <dbReference type="SAM" id="MobiDB-lite"/>
    </source>
</evidence>
<dbReference type="PROSITE" id="PS51184">
    <property type="entry name" value="JMJC"/>
    <property type="match status" value="1"/>
</dbReference>
<feature type="region of interest" description="Disordered" evidence="4">
    <location>
        <begin position="414"/>
        <end position="507"/>
    </location>
</feature>
<dbReference type="Gene3D" id="3.90.930.40">
    <property type="match status" value="1"/>
</dbReference>
<sequence length="650" mass="69562">MGKKKDKLAAQQQQQQQQQVPWKYIDKEPLGFLVAPEDPDTFFKGNWEQKPAVFKATPERVALFQGLCSFPAVINWLKQREKKAGPLAFGVDVNAARYKKGVRETPNGEVADASALKALHDDEGCTLQLHQPQRFFDPCWRLLAAMERQLGCLVGSNAYLTPAGSQGLAPHHDDVELWVVQTHGSKQWKLYQPINAYQLPNQPSGDLDQGSLGQPVLEVELCVGDVLYMPRGTVHQAAAQTGDSSHLTISTYQRCSYADLATHLLQSSLLAQDEPECLPLAARRSPAPGTLLAHSLHRVLAPSTKGSTTPDAVAGLAEALRAIAAKLEASPDMLTPAVHASAMDFLMNRLPPHPKQLPPRGPAPTMDDKVWCRVAGWAYLLPFELTGMNCDDDDDDAGLEEGSVKMVSCLANSREEHMISAPDDESSEEGSSSEEEEEDGSQGGSDEGGSDDDDEAAAGSGEGKEKGEAEDQAAAGKKKKQQQQQQNGGEAHEQHHHHHHGEGEHHCCGDDVCGQQHGVQEHSLSSGADGDANPVAALPGLVLAPGVVKAVVAFMAAEGPEQAIAVRDLPLPAESSKMQLAFALWAEGLAATVPSASQRQQQKEKHESGSGKQKQHGDKKSKRPADAGAAAGEETATSTGKARPSKKAKA</sequence>
<dbReference type="SUPFAM" id="SSF51197">
    <property type="entry name" value="Clavaminate synthase-like"/>
    <property type="match status" value="1"/>
</dbReference>
<keyword evidence="3" id="KW-0539">Nucleus</keyword>